<dbReference type="InterPro" id="IPR044068">
    <property type="entry name" value="CB"/>
</dbReference>
<evidence type="ECO:0000313" key="9">
    <source>
        <dbReference type="Proteomes" id="UP001165498"/>
    </source>
</evidence>
<feature type="domain" description="Core-binding (CB)" evidence="7">
    <location>
        <begin position="61"/>
        <end position="137"/>
    </location>
</feature>
<dbReference type="Gene3D" id="1.10.150.130">
    <property type="match status" value="1"/>
</dbReference>
<dbReference type="InterPro" id="IPR013762">
    <property type="entry name" value="Integrase-like_cat_sf"/>
</dbReference>
<evidence type="ECO:0000256" key="1">
    <source>
        <dbReference type="ARBA" id="ARBA00008857"/>
    </source>
</evidence>
<dbReference type="PANTHER" id="PTHR30349:SF41">
    <property type="entry name" value="INTEGRASE_RECOMBINASE PROTEIN MJ0367-RELATED"/>
    <property type="match status" value="1"/>
</dbReference>
<feature type="domain" description="Tyr recombinase" evidence="6">
    <location>
        <begin position="158"/>
        <end position="323"/>
    </location>
</feature>
<protein>
    <submittedName>
        <fullName evidence="8">Tyrosine-type recombinase/integrase</fullName>
    </submittedName>
</protein>
<accession>A0ABT1QS37</accession>
<comment type="caution">
    <text evidence="8">The sequence shown here is derived from an EMBL/GenBank/DDBJ whole genome shotgun (WGS) entry which is preliminary data.</text>
</comment>
<evidence type="ECO:0000256" key="4">
    <source>
        <dbReference type="ARBA" id="ARBA00023172"/>
    </source>
</evidence>
<gene>
    <name evidence="8" type="ORF">NM961_10295</name>
</gene>
<dbReference type="InterPro" id="IPR010998">
    <property type="entry name" value="Integrase_recombinase_N"/>
</dbReference>
<dbReference type="RefSeq" id="WP_255914161.1">
    <property type="nucleotide sequence ID" value="NZ_JANFQO010000008.1"/>
</dbReference>
<proteinExistence type="inferred from homology"/>
<dbReference type="PROSITE" id="PS51900">
    <property type="entry name" value="CB"/>
    <property type="match status" value="1"/>
</dbReference>
<sequence length="323" mass="36915">MGRRRKSLKHLPPRMRLRHGSYFYDDKRAGAGRGWINLGRDYGLALVKWAELEGRPRDQPRTVAHAIGHYLETEGKALAASTREGYARGAARLIAVFGAMDLSDLEPAAVYRYLREHGNVQANRDVALLSVVYKWARAWGWHRGENPCAKVPRNKEKPRERYVTDEELSRLLDHAGNAMVRLIIELAYLIGQRQGDVLDIRVEDIDDADGVFIQQGKTGKQQLFEWSPATKRVVEQALAIGRRGKRVFLFESNRGERYTGGGFRTLWRRIKLAAGLPDVQFRDLRAKTASDDEFGAQHRLGHQDGRVTKRHYIRRASQVKPIR</sequence>
<dbReference type="Pfam" id="PF00589">
    <property type="entry name" value="Phage_integrase"/>
    <property type="match status" value="1"/>
</dbReference>
<dbReference type="InterPro" id="IPR011010">
    <property type="entry name" value="DNA_brk_join_enz"/>
</dbReference>
<keyword evidence="3 5" id="KW-0238">DNA-binding</keyword>
<keyword evidence="2" id="KW-0229">DNA integration</keyword>
<dbReference type="PROSITE" id="PS51898">
    <property type="entry name" value="TYR_RECOMBINASE"/>
    <property type="match status" value="1"/>
</dbReference>
<organism evidence="8 9">
    <name type="scientific">Tahibacter harae</name>
    <dbReference type="NCBI Taxonomy" id="2963937"/>
    <lineage>
        <taxon>Bacteria</taxon>
        <taxon>Pseudomonadati</taxon>
        <taxon>Pseudomonadota</taxon>
        <taxon>Gammaproteobacteria</taxon>
        <taxon>Lysobacterales</taxon>
        <taxon>Rhodanobacteraceae</taxon>
        <taxon>Tahibacter</taxon>
    </lineage>
</organism>
<evidence type="ECO:0000259" key="7">
    <source>
        <dbReference type="PROSITE" id="PS51900"/>
    </source>
</evidence>
<evidence type="ECO:0000256" key="2">
    <source>
        <dbReference type="ARBA" id="ARBA00022908"/>
    </source>
</evidence>
<reference evidence="8" key="1">
    <citation type="submission" date="2022-07" db="EMBL/GenBank/DDBJ databases">
        <title>Tahibacter sp., a new gammaproteobacterium isolated from the silt sample collected at pig farm.</title>
        <authorList>
            <person name="Chen H."/>
        </authorList>
    </citation>
    <scope>NUCLEOTIDE SEQUENCE</scope>
    <source>
        <strain evidence="8">P2K</strain>
    </source>
</reference>
<keyword evidence="4" id="KW-0233">DNA recombination</keyword>
<evidence type="ECO:0000256" key="5">
    <source>
        <dbReference type="PROSITE-ProRule" id="PRU01248"/>
    </source>
</evidence>
<dbReference type="PANTHER" id="PTHR30349">
    <property type="entry name" value="PHAGE INTEGRASE-RELATED"/>
    <property type="match status" value="1"/>
</dbReference>
<name>A0ABT1QS37_9GAMM</name>
<evidence type="ECO:0000256" key="3">
    <source>
        <dbReference type="ARBA" id="ARBA00023125"/>
    </source>
</evidence>
<dbReference type="Proteomes" id="UP001165498">
    <property type="component" value="Unassembled WGS sequence"/>
</dbReference>
<keyword evidence="9" id="KW-1185">Reference proteome</keyword>
<dbReference type="Gene3D" id="1.10.443.10">
    <property type="entry name" value="Intergrase catalytic core"/>
    <property type="match status" value="1"/>
</dbReference>
<dbReference type="EMBL" id="JANFQO010000008">
    <property type="protein sequence ID" value="MCQ4165098.1"/>
    <property type="molecule type" value="Genomic_DNA"/>
</dbReference>
<dbReference type="SUPFAM" id="SSF56349">
    <property type="entry name" value="DNA breaking-rejoining enzymes"/>
    <property type="match status" value="1"/>
</dbReference>
<dbReference type="InterPro" id="IPR002104">
    <property type="entry name" value="Integrase_catalytic"/>
</dbReference>
<dbReference type="InterPro" id="IPR050090">
    <property type="entry name" value="Tyrosine_recombinase_XerCD"/>
</dbReference>
<evidence type="ECO:0000313" key="8">
    <source>
        <dbReference type="EMBL" id="MCQ4165098.1"/>
    </source>
</evidence>
<evidence type="ECO:0000259" key="6">
    <source>
        <dbReference type="PROSITE" id="PS51898"/>
    </source>
</evidence>
<comment type="similarity">
    <text evidence="1">Belongs to the 'phage' integrase family.</text>
</comment>